<dbReference type="InterPro" id="IPR036390">
    <property type="entry name" value="WH_DNA-bd_sf"/>
</dbReference>
<gene>
    <name evidence="2" type="ORF">S03H2_51570</name>
</gene>
<dbReference type="Gene3D" id="3.40.50.150">
    <property type="entry name" value="Vaccinia Virus protein VP39"/>
    <property type="match status" value="1"/>
</dbReference>
<sequence>TVSLWALFNTGVMDEIAGDAGSSSELAGKLDLDEHILSYLLDYLDGVHVLKRDAEGRYALDKLGEALLREPRGVFDLACGYAPVLAELTGLLKGEKVFGRDVTREREFVARGEGTLGRQLPFPVLADVVKRGAFRVVLDLRCGHLEFPFVLCRTVPHVRCHGIDASQDTVAHARKRLAESTFKDRITVEHGDFFRIDTFLERWTDVDVMTAYDTFHEHLSDGGGKIEGFLRHCHEKFPDVAVVVAEFCRPPSGRLRMRPG</sequence>
<dbReference type="Pfam" id="PF13847">
    <property type="entry name" value="Methyltransf_31"/>
    <property type="match status" value="1"/>
</dbReference>
<feature type="non-terminal residue" evidence="2">
    <location>
        <position position="1"/>
    </location>
</feature>
<name>X1IYA4_9ZZZZ</name>
<evidence type="ECO:0000259" key="1">
    <source>
        <dbReference type="Pfam" id="PF13847"/>
    </source>
</evidence>
<organism evidence="2">
    <name type="scientific">marine sediment metagenome</name>
    <dbReference type="NCBI Taxonomy" id="412755"/>
    <lineage>
        <taxon>unclassified sequences</taxon>
        <taxon>metagenomes</taxon>
        <taxon>ecological metagenomes</taxon>
    </lineage>
</organism>
<protein>
    <recommendedName>
        <fullName evidence="1">Methyltransferase domain-containing protein</fullName>
    </recommendedName>
</protein>
<reference evidence="2" key="1">
    <citation type="journal article" date="2014" name="Front. Microbiol.">
        <title>High frequency of phylogenetically diverse reductive dehalogenase-homologous genes in deep subseafloor sedimentary metagenomes.</title>
        <authorList>
            <person name="Kawai M."/>
            <person name="Futagami T."/>
            <person name="Toyoda A."/>
            <person name="Takaki Y."/>
            <person name="Nishi S."/>
            <person name="Hori S."/>
            <person name="Arai W."/>
            <person name="Tsubouchi T."/>
            <person name="Morono Y."/>
            <person name="Uchiyama I."/>
            <person name="Ito T."/>
            <person name="Fujiyama A."/>
            <person name="Inagaki F."/>
            <person name="Takami H."/>
        </authorList>
    </citation>
    <scope>NUCLEOTIDE SEQUENCE</scope>
    <source>
        <strain evidence="2">Expedition CK06-06</strain>
    </source>
</reference>
<dbReference type="EMBL" id="BARU01032725">
    <property type="protein sequence ID" value="GAH74240.1"/>
    <property type="molecule type" value="Genomic_DNA"/>
</dbReference>
<dbReference type="InterPro" id="IPR025714">
    <property type="entry name" value="Methyltranfer_dom"/>
</dbReference>
<dbReference type="SUPFAM" id="SSF46785">
    <property type="entry name" value="Winged helix' DNA-binding domain"/>
    <property type="match status" value="1"/>
</dbReference>
<dbReference type="InterPro" id="IPR036388">
    <property type="entry name" value="WH-like_DNA-bd_sf"/>
</dbReference>
<accession>X1IYA4</accession>
<proteinExistence type="predicted"/>
<feature type="non-terminal residue" evidence="2">
    <location>
        <position position="260"/>
    </location>
</feature>
<comment type="caution">
    <text evidence="2">The sequence shown here is derived from an EMBL/GenBank/DDBJ whole genome shotgun (WGS) entry which is preliminary data.</text>
</comment>
<evidence type="ECO:0000313" key="2">
    <source>
        <dbReference type="EMBL" id="GAH74240.1"/>
    </source>
</evidence>
<dbReference type="InterPro" id="IPR029063">
    <property type="entry name" value="SAM-dependent_MTases_sf"/>
</dbReference>
<dbReference type="Gene3D" id="1.10.10.10">
    <property type="entry name" value="Winged helix-like DNA-binding domain superfamily/Winged helix DNA-binding domain"/>
    <property type="match status" value="1"/>
</dbReference>
<dbReference type="SUPFAM" id="SSF53335">
    <property type="entry name" value="S-adenosyl-L-methionine-dependent methyltransferases"/>
    <property type="match status" value="1"/>
</dbReference>
<dbReference type="AlphaFoldDB" id="X1IYA4"/>
<feature type="domain" description="Methyltransferase" evidence="1">
    <location>
        <begin position="136"/>
        <end position="216"/>
    </location>
</feature>